<evidence type="ECO:0000256" key="1">
    <source>
        <dbReference type="ARBA" id="ARBA00004651"/>
    </source>
</evidence>
<keyword evidence="7 8" id="KW-0472">Membrane</keyword>
<dbReference type="Pfam" id="PF00528">
    <property type="entry name" value="BPD_transp_1"/>
    <property type="match status" value="1"/>
</dbReference>
<dbReference type="SUPFAM" id="SSF161098">
    <property type="entry name" value="MetI-like"/>
    <property type="match status" value="1"/>
</dbReference>
<keyword evidence="5 8" id="KW-0812">Transmembrane</keyword>
<evidence type="ECO:0000256" key="3">
    <source>
        <dbReference type="ARBA" id="ARBA00022448"/>
    </source>
</evidence>
<dbReference type="PANTHER" id="PTHR30450:SF1">
    <property type="entry name" value="D-METHIONINE TRANSPORT SYSTEM PERMEASE PROTEIN METI-RELATED"/>
    <property type="match status" value="1"/>
</dbReference>
<dbReference type="InterPro" id="IPR051322">
    <property type="entry name" value="AA_ABC_Transporter_Permease"/>
</dbReference>
<feature type="compositionally biased region" description="Low complexity" evidence="9">
    <location>
        <begin position="261"/>
        <end position="300"/>
    </location>
</feature>
<evidence type="ECO:0000256" key="9">
    <source>
        <dbReference type="SAM" id="MobiDB-lite"/>
    </source>
</evidence>
<dbReference type="Proteomes" id="UP000509303">
    <property type="component" value="Chromosome"/>
</dbReference>
<comment type="subcellular location">
    <subcellularLocation>
        <location evidence="1 8">Cell membrane</location>
        <topology evidence="1 8">Multi-pass membrane protein</topology>
    </subcellularLocation>
</comment>
<keyword evidence="12" id="KW-1185">Reference proteome</keyword>
<comment type="similarity">
    <text evidence="2">Belongs to the binding-protein-dependent transport system permease family. CysTW subfamily.</text>
</comment>
<evidence type="ECO:0000313" key="12">
    <source>
        <dbReference type="Proteomes" id="UP000509303"/>
    </source>
</evidence>
<feature type="transmembrane region" description="Helical" evidence="8">
    <location>
        <begin position="53"/>
        <end position="77"/>
    </location>
</feature>
<dbReference type="GO" id="GO:0005886">
    <property type="term" value="C:plasma membrane"/>
    <property type="evidence" value="ECO:0007669"/>
    <property type="project" value="UniProtKB-SubCell"/>
</dbReference>
<keyword evidence="6 8" id="KW-1133">Transmembrane helix</keyword>
<accession>A0A7H8NFM5</accession>
<dbReference type="InterPro" id="IPR035906">
    <property type="entry name" value="MetI-like_sf"/>
</dbReference>
<feature type="transmembrane region" description="Helical" evidence="8">
    <location>
        <begin position="147"/>
        <end position="169"/>
    </location>
</feature>
<dbReference type="FunFam" id="1.10.3720.10:FF:000002">
    <property type="entry name" value="D-methionine ABC transporter permease MetI"/>
    <property type="match status" value="1"/>
</dbReference>
<name>A0A7H8NFM5_9ACTN</name>
<feature type="transmembrane region" description="Helical" evidence="8">
    <location>
        <begin position="83"/>
        <end position="106"/>
    </location>
</feature>
<keyword evidence="3 8" id="KW-0813">Transport</keyword>
<dbReference type="CDD" id="cd06261">
    <property type="entry name" value="TM_PBP2"/>
    <property type="match status" value="1"/>
</dbReference>
<dbReference type="EMBL" id="CP054929">
    <property type="protein sequence ID" value="QKW53241.1"/>
    <property type="molecule type" value="Genomic_DNA"/>
</dbReference>
<dbReference type="InterPro" id="IPR000515">
    <property type="entry name" value="MetI-like"/>
</dbReference>
<reference evidence="11 12" key="1">
    <citation type="submission" date="2020-06" db="EMBL/GenBank/DDBJ databases">
        <title>Genome mining for natural products.</title>
        <authorList>
            <person name="Zhang B."/>
            <person name="Shi J."/>
            <person name="Ge H."/>
        </authorList>
    </citation>
    <scope>NUCLEOTIDE SEQUENCE [LARGE SCALE GENOMIC DNA]</scope>
    <source>
        <strain evidence="11 12">NA00687</strain>
    </source>
</reference>
<evidence type="ECO:0000256" key="8">
    <source>
        <dbReference type="RuleBase" id="RU363032"/>
    </source>
</evidence>
<dbReference type="PROSITE" id="PS50928">
    <property type="entry name" value="ABC_TM1"/>
    <property type="match status" value="1"/>
</dbReference>
<evidence type="ECO:0000256" key="5">
    <source>
        <dbReference type="ARBA" id="ARBA00022692"/>
    </source>
</evidence>
<proteinExistence type="inferred from homology"/>
<evidence type="ECO:0000256" key="6">
    <source>
        <dbReference type="ARBA" id="ARBA00022989"/>
    </source>
</evidence>
<evidence type="ECO:0000256" key="7">
    <source>
        <dbReference type="ARBA" id="ARBA00023136"/>
    </source>
</evidence>
<feature type="domain" description="ABC transmembrane type-1" evidence="10">
    <location>
        <begin position="14"/>
        <end position="208"/>
    </location>
</feature>
<evidence type="ECO:0000259" key="10">
    <source>
        <dbReference type="PROSITE" id="PS50928"/>
    </source>
</evidence>
<sequence>MTWSEMWPALNDASLDTLFMVWWSTVYAVLGGLPLGVLLVLTDRGGQLQNVVVNKTVGAIVNIGRSLPFIILIVALIPFSRFVVGTSIGPTAAVVALAIGAIPFFARLVETAIREVDGGLVEAVQSMGGGTWTIVFKVLLPQALPSLIAGLTTTVITLISYSAMAGAVGGGGLGNLAIVNGYQRSDDRLMLVTVILLVVVVTIVQFIGDVVVRVIGRRNGTIPAGASWLRLPRPRRAADATAPKAATPDVADRAALVTAGTAPATAAEATTAADATSTADESPGPQAALTKAEAAPAPDAGRPDDEPTASAQPRTG</sequence>
<evidence type="ECO:0000256" key="2">
    <source>
        <dbReference type="ARBA" id="ARBA00007069"/>
    </source>
</evidence>
<evidence type="ECO:0000256" key="4">
    <source>
        <dbReference type="ARBA" id="ARBA00022475"/>
    </source>
</evidence>
<dbReference type="PANTHER" id="PTHR30450">
    <property type="entry name" value="ABC TRANSPORTER PERMEASE"/>
    <property type="match status" value="1"/>
</dbReference>
<feature type="region of interest" description="Disordered" evidence="9">
    <location>
        <begin position="261"/>
        <end position="316"/>
    </location>
</feature>
<feature type="transmembrane region" description="Helical" evidence="8">
    <location>
        <begin position="189"/>
        <end position="212"/>
    </location>
</feature>
<feature type="transmembrane region" description="Helical" evidence="8">
    <location>
        <begin position="20"/>
        <end position="41"/>
    </location>
</feature>
<dbReference type="GO" id="GO:0048473">
    <property type="term" value="P:D-methionine transmembrane transport"/>
    <property type="evidence" value="ECO:0007669"/>
    <property type="project" value="TreeGrafter"/>
</dbReference>
<organism evidence="11 12">
    <name type="scientific">Streptomyces buecherae</name>
    <dbReference type="NCBI Taxonomy" id="2763006"/>
    <lineage>
        <taxon>Bacteria</taxon>
        <taxon>Bacillati</taxon>
        <taxon>Actinomycetota</taxon>
        <taxon>Actinomycetes</taxon>
        <taxon>Kitasatosporales</taxon>
        <taxon>Streptomycetaceae</taxon>
        <taxon>Streptomyces</taxon>
    </lineage>
</organism>
<gene>
    <name evidence="11" type="ORF">HUT08_31010</name>
</gene>
<dbReference type="Gene3D" id="1.10.3720.10">
    <property type="entry name" value="MetI-like"/>
    <property type="match status" value="1"/>
</dbReference>
<keyword evidence="4" id="KW-1003">Cell membrane</keyword>
<dbReference type="AlphaFoldDB" id="A0A7H8NFM5"/>
<evidence type="ECO:0000313" key="11">
    <source>
        <dbReference type="EMBL" id="QKW53241.1"/>
    </source>
</evidence>
<protein>
    <submittedName>
        <fullName evidence="11">ABC transporter permease</fullName>
    </submittedName>
</protein>